<dbReference type="AlphaFoldDB" id="A0A8D8NEJ9"/>
<evidence type="ECO:0000313" key="1">
    <source>
        <dbReference type="EMBL" id="CAG6561983.1"/>
    </source>
</evidence>
<accession>A0A8D8NEJ9</accession>
<dbReference type="EMBL" id="HBUE01266971">
    <property type="protein sequence ID" value="CAG6561983.1"/>
    <property type="molecule type" value="Transcribed_RNA"/>
</dbReference>
<name>A0A8D8NEJ9_CULPI</name>
<reference evidence="1" key="1">
    <citation type="submission" date="2021-05" db="EMBL/GenBank/DDBJ databases">
        <authorList>
            <person name="Alioto T."/>
            <person name="Alioto T."/>
            <person name="Gomez Garrido J."/>
        </authorList>
    </citation>
    <scope>NUCLEOTIDE SEQUENCE</scope>
</reference>
<dbReference type="EMBL" id="HBUE01161777">
    <property type="protein sequence ID" value="CAG6510579.1"/>
    <property type="molecule type" value="Transcribed_RNA"/>
</dbReference>
<protein>
    <submittedName>
        <fullName evidence="1">(northern house mosquito) hypothetical protein</fullName>
    </submittedName>
</protein>
<proteinExistence type="predicted"/>
<sequence>MRTGFVRTSACGVASAGRDSYGIATASAFHRTGVDGMAGTVRGILRRKSLGLGVTGGTRCLTSVEVPVRRRAIRLRKVDPSRRSARRIASSDALVGRAT</sequence>
<organism evidence="1">
    <name type="scientific">Culex pipiens</name>
    <name type="common">House mosquito</name>
    <dbReference type="NCBI Taxonomy" id="7175"/>
    <lineage>
        <taxon>Eukaryota</taxon>
        <taxon>Metazoa</taxon>
        <taxon>Ecdysozoa</taxon>
        <taxon>Arthropoda</taxon>
        <taxon>Hexapoda</taxon>
        <taxon>Insecta</taxon>
        <taxon>Pterygota</taxon>
        <taxon>Neoptera</taxon>
        <taxon>Endopterygota</taxon>
        <taxon>Diptera</taxon>
        <taxon>Nematocera</taxon>
        <taxon>Culicoidea</taxon>
        <taxon>Culicidae</taxon>
        <taxon>Culicinae</taxon>
        <taxon>Culicini</taxon>
        <taxon>Culex</taxon>
        <taxon>Culex</taxon>
    </lineage>
</organism>